<dbReference type="InterPro" id="IPR050109">
    <property type="entry name" value="HTH-type_TetR-like_transc_reg"/>
</dbReference>
<sequence>MARAPKQDPAFFRQLILKKAAEMLREQGIHGLSMRKLAQSLNASTMVLYTYFKNKQGLLNALYLDGFDQLRQELERVEPDPDPIATIMDLGRAYRRAVLANADVYELMMSRSLHGFSIPEESLKQSGAGFRVLEQAVVRCQDAGFARRHDAKDVAQMLWGTIHGLISLQLAGHFIDEAAATARFELTLATIKDGIIKE</sequence>
<dbReference type="Pfam" id="PF00440">
    <property type="entry name" value="TetR_N"/>
    <property type="match status" value="1"/>
</dbReference>
<name>A0A8J7Q1Q3_9BACT</name>
<keyword evidence="2 4" id="KW-0238">DNA-binding</keyword>
<dbReference type="AlphaFoldDB" id="A0A8J7Q1Q3"/>
<feature type="domain" description="HTH tetR-type" evidence="5">
    <location>
        <begin position="10"/>
        <end position="70"/>
    </location>
</feature>
<dbReference type="SUPFAM" id="SSF46689">
    <property type="entry name" value="Homeodomain-like"/>
    <property type="match status" value="1"/>
</dbReference>
<dbReference type="Gene3D" id="1.10.357.10">
    <property type="entry name" value="Tetracycline Repressor, domain 2"/>
    <property type="match status" value="1"/>
</dbReference>
<evidence type="ECO:0000256" key="3">
    <source>
        <dbReference type="ARBA" id="ARBA00023163"/>
    </source>
</evidence>
<dbReference type="RefSeq" id="WP_207857000.1">
    <property type="nucleotide sequence ID" value="NZ_JAFREP010000003.1"/>
</dbReference>
<dbReference type="InterPro" id="IPR009057">
    <property type="entry name" value="Homeodomain-like_sf"/>
</dbReference>
<dbReference type="InterPro" id="IPR001647">
    <property type="entry name" value="HTH_TetR"/>
</dbReference>
<dbReference type="GO" id="GO:0003700">
    <property type="term" value="F:DNA-binding transcription factor activity"/>
    <property type="evidence" value="ECO:0007669"/>
    <property type="project" value="TreeGrafter"/>
</dbReference>
<dbReference type="PRINTS" id="PR00455">
    <property type="entry name" value="HTHTETR"/>
</dbReference>
<dbReference type="InterPro" id="IPR025996">
    <property type="entry name" value="MT1864/Rv1816-like_C"/>
</dbReference>
<feature type="DNA-binding region" description="H-T-H motif" evidence="4">
    <location>
        <begin position="33"/>
        <end position="52"/>
    </location>
</feature>
<evidence type="ECO:0000256" key="1">
    <source>
        <dbReference type="ARBA" id="ARBA00023015"/>
    </source>
</evidence>
<dbReference type="Proteomes" id="UP000664417">
    <property type="component" value="Unassembled WGS sequence"/>
</dbReference>
<dbReference type="PANTHER" id="PTHR30055:SF234">
    <property type="entry name" value="HTH-TYPE TRANSCRIPTIONAL REGULATOR BETI"/>
    <property type="match status" value="1"/>
</dbReference>
<proteinExistence type="predicted"/>
<evidence type="ECO:0000256" key="2">
    <source>
        <dbReference type="ARBA" id="ARBA00023125"/>
    </source>
</evidence>
<evidence type="ECO:0000313" key="7">
    <source>
        <dbReference type="Proteomes" id="UP000664417"/>
    </source>
</evidence>
<dbReference type="PANTHER" id="PTHR30055">
    <property type="entry name" value="HTH-TYPE TRANSCRIPTIONAL REGULATOR RUTR"/>
    <property type="match status" value="1"/>
</dbReference>
<accession>A0A8J7Q1Q3</accession>
<dbReference type="InterPro" id="IPR036271">
    <property type="entry name" value="Tet_transcr_reg_TetR-rel_C_sf"/>
</dbReference>
<comment type="caution">
    <text evidence="6">The sequence shown here is derived from an EMBL/GenBank/DDBJ whole genome shotgun (WGS) entry which is preliminary data.</text>
</comment>
<dbReference type="EMBL" id="JAFREP010000003">
    <property type="protein sequence ID" value="MBO1317640.1"/>
    <property type="molecule type" value="Genomic_DNA"/>
</dbReference>
<reference evidence="6" key="1">
    <citation type="submission" date="2021-03" db="EMBL/GenBank/DDBJ databases">
        <authorList>
            <person name="Wang G."/>
        </authorList>
    </citation>
    <scope>NUCLEOTIDE SEQUENCE</scope>
    <source>
        <strain evidence="6">KCTC 12899</strain>
    </source>
</reference>
<evidence type="ECO:0000259" key="5">
    <source>
        <dbReference type="PROSITE" id="PS50977"/>
    </source>
</evidence>
<evidence type="ECO:0000313" key="6">
    <source>
        <dbReference type="EMBL" id="MBO1317640.1"/>
    </source>
</evidence>
<dbReference type="GO" id="GO:0000976">
    <property type="term" value="F:transcription cis-regulatory region binding"/>
    <property type="evidence" value="ECO:0007669"/>
    <property type="project" value="TreeGrafter"/>
</dbReference>
<keyword evidence="1" id="KW-0805">Transcription regulation</keyword>
<gene>
    <name evidence="6" type="ORF">J3U88_04140</name>
</gene>
<keyword evidence="7" id="KW-1185">Reference proteome</keyword>
<protein>
    <submittedName>
        <fullName evidence="6">TetR/AcrR family transcriptional regulator</fullName>
    </submittedName>
</protein>
<dbReference type="Pfam" id="PF13305">
    <property type="entry name" value="TetR_C_33"/>
    <property type="match status" value="1"/>
</dbReference>
<evidence type="ECO:0000256" key="4">
    <source>
        <dbReference type="PROSITE-ProRule" id="PRU00335"/>
    </source>
</evidence>
<organism evidence="6 7">
    <name type="scientific">Acanthopleuribacter pedis</name>
    <dbReference type="NCBI Taxonomy" id="442870"/>
    <lineage>
        <taxon>Bacteria</taxon>
        <taxon>Pseudomonadati</taxon>
        <taxon>Acidobacteriota</taxon>
        <taxon>Holophagae</taxon>
        <taxon>Acanthopleuribacterales</taxon>
        <taxon>Acanthopleuribacteraceae</taxon>
        <taxon>Acanthopleuribacter</taxon>
    </lineage>
</organism>
<dbReference type="SUPFAM" id="SSF48498">
    <property type="entry name" value="Tetracyclin repressor-like, C-terminal domain"/>
    <property type="match status" value="1"/>
</dbReference>
<dbReference type="PROSITE" id="PS50977">
    <property type="entry name" value="HTH_TETR_2"/>
    <property type="match status" value="1"/>
</dbReference>
<keyword evidence="3" id="KW-0804">Transcription</keyword>